<feature type="compositionally biased region" description="Basic and acidic residues" evidence="1">
    <location>
        <begin position="101"/>
        <end position="119"/>
    </location>
</feature>
<dbReference type="EMBL" id="JASCZI010151834">
    <property type="protein sequence ID" value="MED6174613.1"/>
    <property type="molecule type" value="Genomic_DNA"/>
</dbReference>
<keyword evidence="4" id="KW-1185">Reference proteome</keyword>
<dbReference type="InterPro" id="IPR051897">
    <property type="entry name" value="PG-associated_BURP"/>
</dbReference>
<name>A0ABU6VPK7_9FABA</name>
<dbReference type="Proteomes" id="UP001341840">
    <property type="component" value="Unassembled WGS sequence"/>
</dbReference>
<comment type="caution">
    <text evidence="3">The sequence shown here is derived from an EMBL/GenBank/DDBJ whole genome shotgun (WGS) entry which is preliminary data.</text>
</comment>
<evidence type="ECO:0000256" key="1">
    <source>
        <dbReference type="SAM" id="MobiDB-lite"/>
    </source>
</evidence>
<protein>
    <submittedName>
        <fullName evidence="3">Uncharacterized protein</fullName>
    </submittedName>
</protein>
<organism evidence="3 4">
    <name type="scientific">Stylosanthes scabra</name>
    <dbReference type="NCBI Taxonomy" id="79078"/>
    <lineage>
        <taxon>Eukaryota</taxon>
        <taxon>Viridiplantae</taxon>
        <taxon>Streptophyta</taxon>
        <taxon>Embryophyta</taxon>
        <taxon>Tracheophyta</taxon>
        <taxon>Spermatophyta</taxon>
        <taxon>Magnoliopsida</taxon>
        <taxon>eudicotyledons</taxon>
        <taxon>Gunneridae</taxon>
        <taxon>Pentapetalae</taxon>
        <taxon>rosids</taxon>
        <taxon>fabids</taxon>
        <taxon>Fabales</taxon>
        <taxon>Fabaceae</taxon>
        <taxon>Papilionoideae</taxon>
        <taxon>50 kb inversion clade</taxon>
        <taxon>dalbergioids sensu lato</taxon>
        <taxon>Dalbergieae</taxon>
        <taxon>Pterocarpus clade</taxon>
        <taxon>Stylosanthes</taxon>
    </lineage>
</organism>
<gene>
    <name evidence="3" type="ORF">PIB30_070633</name>
</gene>
<dbReference type="PANTHER" id="PTHR31458:SF2">
    <property type="entry name" value="POLYGALACTURONASE 1 BETA-LIKE PROTEIN 2"/>
    <property type="match status" value="1"/>
</dbReference>
<dbReference type="PANTHER" id="PTHR31458">
    <property type="entry name" value="POLYGALACTURONASE 1 BETA-LIKE PROTEIN 2"/>
    <property type="match status" value="1"/>
</dbReference>
<feature type="signal peptide" evidence="2">
    <location>
        <begin position="1"/>
        <end position="21"/>
    </location>
</feature>
<keyword evidence="2" id="KW-0732">Signal</keyword>
<reference evidence="3 4" key="1">
    <citation type="journal article" date="2023" name="Plants (Basel)">
        <title>Bridging the Gap: Combining Genomics and Transcriptomics Approaches to Understand Stylosanthes scabra, an Orphan Legume from the Brazilian Caatinga.</title>
        <authorList>
            <person name="Ferreira-Neto J.R.C."/>
            <person name="da Silva M.D."/>
            <person name="Binneck E."/>
            <person name="de Melo N.F."/>
            <person name="da Silva R.H."/>
            <person name="de Melo A.L.T.M."/>
            <person name="Pandolfi V."/>
            <person name="Bustamante F.O."/>
            <person name="Brasileiro-Vidal A.C."/>
            <person name="Benko-Iseppon A.M."/>
        </authorList>
    </citation>
    <scope>NUCLEOTIDE SEQUENCE [LARGE SCALE GENOMIC DNA]</scope>
    <source>
        <tissue evidence="3">Leaves</tissue>
    </source>
</reference>
<evidence type="ECO:0000256" key="2">
    <source>
        <dbReference type="SAM" id="SignalP"/>
    </source>
</evidence>
<evidence type="ECO:0000313" key="3">
    <source>
        <dbReference type="EMBL" id="MED6174613.1"/>
    </source>
</evidence>
<evidence type="ECO:0000313" key="4">
    <source>
        <dbReference type="Proteomes" id="UP001341840"/>
    </source>
</evidence>
<feature type="chain" id="PRO_5046866606" evidence="2">
    <location>
        <begin position="22"/>
        <end position="142"/>
    </location>
</feature>
<proteinExistence type="predicted"/>
<accession>A0ABU6VPK7</accession>
<feature type="region of interest" description="Disordered" evidence="1">
    <location>
        <begin position="98"/>
        <end position="121"/>
    </location>
</feature>
<sequence>MSNNIFLFILLVSSSVKAGFGDIGGDSPKSFALLRYWNKVVSNRLPKPSCLTSKASGLTPDQASKYAKLTATNSLTMCLPEFCSVAHLFCFPDTEQNISEGDTHQGRGFRNYDDSKQDPRFYNYGHPKQGAAFHSYDDSKQG</sequence>